<keyword evidence="1" id="KW-1133">Transmembrane helix</keyword>
<sequence>MVNKLNPSAVQMRLFLVSVIFALIGLTNHLIHSTDNWYIGDTEPVQVSVVESIAGGGEPPTALDLTLTGLLFTALLLATTLPYSWAPVSSDHAYRLLFSNHARPRDPPTQA</sequence>
<keyword evidence="3" id="KW-1185">Reference proteome</keyword>
<proteinExistence type="predicted"/>
<reference evidence="2 3" key="1">
    <citation type="submission" date="2024-11" db="EMBL/GenBank/DDBJ databases">
        <authorList>
            <person name="Kaparullina E.N."/>
            <person name="Delegan Y.A."/>
            <person name="Doronina N.V."/>
        </authorList>
    </citation>
    <scope>NUCLEOTIDE SEQUENCE [LARGE SCALE GENOMIC DNA]</scope>
    <source>
        <strain evidence="2 3">7sh_L</strain>
    </source>
</reference>
<evidence type="ECO:0000256" key="1">
    <source>
        <dbReference type="SAM" id="Phobius"/>
    </source>
</evidence>
<gene>
    <name evidence="2" type="ORF">ACIKP9_07960</name>
</gene>
<evidence type="ECO:0000313" key="2">
    <source>
        <dbReference type="EMBL" id="MFJ5446160.1"/>
    </source>
</evidence>
<dbReference type="EMBL" id="JBIWXY010000001">
    <property type="protein sequence ID" value="MFJ5446160.1"/>
    <property type="molecule type" value="Genomic_DNA"/>
</dbReference>
<accession>A0ABW8GL67</accession>
<dbReference type="Proteomes" id="UP001617669">
    <property type="component" value="Unassembled WGS sequence"/>
</dbReference>
<comment type="caution">
    <text evidence="2">The sequence shown here is derived from an EMBL/GenBank/DDBJ whole genome shotgun (WGS) entry which is preliminary data.</text>
</comment>
<evidence type="ECO:0000313" key="3">
    <source>
        <dbReference type="Proteomes" id="UP001617669"/>
    </source>
</evidence>
<keyword evidence="1" id="KW-0472">Membrane</keyword>
<dbReference type="RefSeq" id="WP_400881280.1">
    <property type="nucleotide sequence ID" value="NZ_JBIWXY010000001.1"/>
</dbReference>
<feature type="transmembrane region" description="Helical" evidence="1">
    <location>
        <begin position="12"/>
        <end position="31"/>
    </location>
</feature>
<feature type="transmembrane region" description="Helical" evidence="1">
    <location>
        <begin position="65"/>
        <end position="86"/>
    </location>
</feature>
<name>A0ABW8GL67_9PROT</name>
<keyword evidence="1" id="KW-0812">Transmembrane</keyword>
<organism evidence="2 3">
    <name type="scientific">Methylobacillus methanolivorans</name>
    <dbReference type="NCBI Taxonomy" id="1848927"/>
    <lineage>
        <taxon>Bacteria</taxon>
        <taxon>Pseudomonadati</taxon>
        <taxon>Pseudomonadota</taxon>
        <taxon>Betaproteobacteria</taxon>
        <taxon>Nitrosomonadales</taxon>
        <taxon>Methylophilaceae</taxon>
        <taxon>Methylobacillus</taxon>
    </lineage>
</organism>
<protein>
    <submittedName>
        <fullName evidence="2">Uncharacterized protein</fullName>
    </submittedName>
</protein>